<dbReference type="Proteomes" id="UP001222027">
    <property type="component" value="Unassembled WGS sequence"/>
</dbReference>
<proteinExistence type="predicted"/>
<evidence type="ECO:0000313" key="2">
    <source>
        <dbReference type="EMBL" id="KAJ8465223.1"/>
    </source>
</evidence>
<protein>
    <submittedName>
        <fullName evidence="2">Uncharacterized protein</fullName>
    </submittedName>
</protein>
<gene>
    <name evidence="2" type="ORF">OPV22_027775</name>
</gene>
<name>A0AAV8Q4L3_ENSVE</name>
<feature type="compositionally biased region" description="Basic and acidic residues" evidence="1">
    <location>
        <begin position="26"/>
        <end position="35"/>
    </location>
</feature>
<feature type="compositionally biased region" description="Basic and acidic residues" evidence="1">
    <location>
        <begin position="1"/>
        <end position="19"/>
    </location>
</feature>
<evidence type="ECO:0000313" key="3">
    <source>
        <dbReference type="Proteomes" id="UP001222027"/>
    </source>
</evidence>
<dbReference type="AlphaFoldDB" id="A0AAV8Q4L3"/>
<keyword evidence="3" id="KW-1185">Reference proteome</keyword>
<dbReference type="EMBL" id="JAQQAF010000008">
    <property type="protein sequence ID" value="KAJ8465223.1"/>
    <property type="molecule type" value="Genomic_DNA"/>
</dbReference>
<sequence>MRVSNVERESREGWTEKRKYGSMRASDVEGSRDKWPEKRTREYWKHGGRRRGGNMCHSFVRYRSGVGRPSDAYLYPCERREKDEFEIDRSGAEELKRRRKQQRLIRVHLVLSAL</sequence>
<organism evidence="2 3">
    <name type="scientific">Ensete ventricosum</name>
    <name type="common">Abyssinian banana</name>
    <name type="synonym">Musa ensete</name>
    <dbReference type="NCBI Taxonomy" id="4639"/>
    <lineage>
        <taxon>Eukaryota</taxon>
        <taxon>Viridiplantae</taxon>
        <taxon>Streptophyta</taxon>
        <taxon>Embryophyta</taxon>
        <taxon>Tracheophyta</taxon>
        <taxon>Spermatophyta</taxon>
        <taxon>Magnoliopsida</taxon>
        <taxon>Liliopsida</taxon>
        <taxon>Zingiberales</taxon>
        <taxon>Musaceae</taxon>
        <taxon>Ensete</taxon>
    </lineage>
</organism>
<reference evidence="2 3" key="1">
    <citation type="submission" date="2022-12" db="EMBL/GenBank/DDBJ databases">
        <title>Chromosome-scale assembly of the Ensete ventricosum genome.</title>
        <authorList>
            <person name="Dussert Y."/>
            <person name="Stocks J."/>
            <person name="Wendawek A."/>
            <person name="Woldeyes F."/>
            <person name="Nichols R.A."/>
            <person name="Borrell J.S."/>
        </authorList>
    </citation>
    <scope>NUCLEOTIDE SEQUENCE [LARGE SCALE GENOMIC DNA]</scope>
    <source>
        <strain evidence="3">cv. Maze</strain>
        <tissue evidence="2">Seeds</tissue>
    </source>
</reference>
<accession>A0AAV8Q4L3</accession>
<feature type="region of interest" description="Disordered" evidence="1">
    <location>
        <begin position="1"/>
        <end position="35"/>
    </location>
</feature>
<evidence type="ECO:0000256" key="1">
    <source>
        <dbReference type="SAM" id="MobiDB-lite"/>
    </source>
</evidence>
<comment type="caution">
    <text evidence="2">The sequence shown here is derived from an EMBL/GenBank/DDBJ whole genome shotgun (WGS) entry which is preliminary data.</text>
</comment>